<evidence type="ECO:0000313" key="2">
    <source>
        <dbReference type="Proteomes" id="UP001141327"/>
    </source>
</evidence>
<dbReference type="Proteomes" id="UP001141327">
    <property type="component" value="Unassembled WGS sequence"/>
</dbReference>
<comment type="caution">
    <text evidence="1">The sequence shown here is derived from an EMBL/GenBank/DDBJ whole genome shotgun (WGS) entry which is preliminary data.</text>
</comment>
<organism evidence="1 2">
    <name type="scientific">Paratrimastix pyriformis</name>
    <dbReference type="NCBI Taxonomy" id="342808"/>
    <lineage>
        <taxon>Eukaryota</taxon>
        <taxon>Metamonada</taxon>
        <taxon>Preaxostyla</taxon>
        <taxon>Paratrimastigidae</taxon>
        <taxon>Paratrimastix</taxon>
    </lineage>
</organism>
<proteinExistence type="predicted"/>
<dbReference type="EMBL" id="JAPMOS010000056">
    <property type="protein sequence ID" value="KAJ4456982.1"/>
    <property type="molecule type" value="Genomic_DNA"/>
</dbReference>
<evidence type="ECO:0000313" key="1">
    <source>
        <dbReference type="EMBL" id="KAJ4456982.1"/>
    </source>
</evidence>
<sequence length="245" mass="27749">MDHESTLEEVPDFIISPSLICRLLPQAPSPRTFQDTILVSFTLRLHPTDHHPAIYLLPSRLFPPFPRPSDFPKVVSAHHLPFHYLPSMLFPWDSNHRNQLPITFLSRNICSSWCFTKLTVVDISYIPSSRYHDHIPSLYKTNFSEQSPFLPCLSLFSPHPEGTYAFPHSPLSSTLNLPLFVTQLQDNNCYLGVPLTPTTPNTLLCTVSASSPLNPFYPTPFFRPLLSFPSLIPPSIITHFGRPSS</sequence>
<gene>
    <name evidence="1" type="ORF">PAPYR_7621</name>
</gene>
<keyword evidence="2" id="KW-1185">Reference proteome</keyword>
<accession>A0ABQ8UF32</accession>
<reference evidence="1" key="1">
    <citation type="journal article" date="2022" name="bioRxiv">
        <title>Genomics of Preaxostyla Flagellates Illuminates Evolutionary Transitions and the Path Towards Mitochondrial Loss.</title>
        <authorList>
            <person name="Novak L.V.F."/>
            <person name="Treitli S.C."/>
            <person name="Pyrih J."/>
            <person name="Halakuc P."/>
            <person name="Pipaliya S.V."/>
            <person name="Vacek V."/>
            <person name="Brzon O."/>
            <person name="Soukal P."/>
            <person name="Eme L."/>
            <person name="Dacks J.B."/>
            <person name="Karnkowska A."/>
            <person name="Elias M."/>
            <person name="Hampl V."/>
        </authorList>
    </citation>
    <scope>NUCLEOTIDE SEQUENCE</scope>
    <source>
        <strain evidence="1">RCP-MX</strain>
    </source>
</reference>
<protein>
    <submittedName>
        <fullName evidence="1">Uncharacterized protein</fullName>
    </submittedName>
</protein>
<name>A0ABQ8UF32_9EUKA</name>